<protein>
    <recommendedName>
        <fullName evidence="3">Neuromedin-S</fullName>
    </recommendedName>
</protein>
<evidence type="ECO:0000256" key="2">
    <source>
        <dbReference type="ARBA" id="ARBA00009957"/>
    </source>
</evidence>
<gene>
    <name evidence="8" type="primary">Nms</name>
</gene>
<dbReference type="PANTHER" id="PTHR32414">
    <property type="entry name" value="NEUROMEDIN-S"/>
    <property type="match status" value="1"/>
</dbReference>
<dbReference type="InterPro" id="IPR018070">
    <property type="entry name" value="Neuromedin-U_amidation-site"/>
</dbReference>
<dbReference type="KEGG" id="mcal:110304011"/>
<evidence type="ECO:0000256" key="4">
    <source>
        <dbReference type="ARBA" id="ARBA00022525"/>
    </source>
</evidence>
<dbReference type="CTD" id="129521"/>
<dbReference type="PROSITE" id="PS00967">
    <property type="entry name" value="NMU"/>
    <property type="match status" value="1"/>
</dbReference>
<keyword evidence="5" id="KW-0732">Signal</keyword>
<comment type="similarity">
    <text evidence="2">Belongs to the NmU family.</text>
</comment>
<dbReference type="GO" id="GO:0005576">
    <property type="term" value="C:extracellular region"/>
    <property type="evidence" value="ECO:0007669"/>
    <property type="project" value="UniProtKB-SubCell"/>
</dbReference>
<accession>A0A6P5QD35</accession>
<keyword evidence="6" id="KW-0027">Amidation</keyword>
<keyword evidence="7" id="KW-1185">Reference proteome</keyword>
<reference evidence="8" key="1">
    <citation type="submission" date="2025-08" db="UniProtKB">
        <authorList>
            <consortium name="RefSeq"/>
        </authorList>
    </citation>
    <scope>IDENTIFICATION</scope>
</reference>
<organism evidence="7 8">
    <name type="scientific">Mus caroli</name>
    <name type="common">Ryukyu mouse</name>
    <name type="synonym">Ricefield mouse</name>
    <dbReference type="NCBI Taxonomy" id="10089"/>
    <lineage>
        <taxon>Eukaryota</taxon>
        <taxon>Metazoa</taxon>
        <taxon>Chordata</taxon>
        <taxon>Craniata</taxon>
        <taxon>Vertebrata</taxon>
        <taxon>Euteleostomi</taxon>
        <taxon>Mammalia</taxon>
        <taxon>Eutheria</taxon>
        <taxon>Euarchontoglires</taxon>
        <taxon>Glires</taxon>
        <taxon>Rodentia</taxon>
        <taxon>Myomorpha</taxon>
        <taxon>Muroidea</taxon>
        <taxon>Muridae</taxon>
        <taxon>Murinae</taxon>
        <taxon>Mus</taxon>
        <taxon>Mus</taxon>
    </lineage>
</organism>
<comment type="subcellular location">
    <subcellularLocation>
        <location evidence="1">Secreted</location>
    </subcellularLocation>
</comment>
<evidence type="ECO:0000256" key="5">
    <source>
        <dbReference type="ARBA" id="ARBA00022729"/>
    </source>
</evidence>
<dbReference type="AlphaFoldDB" id="A0A6P5QD35"/>
<evidence type="ECO:0000256" key="3">
    <source>
        <dbReference type="ARBA" id="ARBA00013514"/>
    </source>
</evidence>
<evidence type="ECO:0000256" key="6">
    <source>
        <dbReference type="ARBA" id="ARBA00022815"/>
    </source>
</evidence>
<keyword evidence="4" id="KW-0964">Secreted</keyword>
<evidence type="ECO:0000313" key="7">
    <source>
        <dbReference type="Proteomes" id="UP000515126"/>
    </source>
</evidence>
<dbReference type="InterPro" id="IPR043253">
    <property type="entry name" value="NmS"/>
</dbReference>
<proteinExistence type="inferred from homology"/>
<dbReference type="GeneID" id="110304011"/>
<dbReference type="RefSeq" id="XP_021030922.1">
    <property type="nucleotide sequence ID" value="XM_021175263.1"/>
</dbReference>
<dbReference type="PANTHER" id="PTHR32414:SF2">
    <property type="entry name" value="NEUROMEDIN-S"/>
    <property type="match status" value="1"/>
</dbReference>
<evidence type="ECO:0000313" key="8">
    <source>
        <dbReference type="RefSeq" id="XP_021030922.1"/>
    </source>
</evidence>
<name>A0A6P5QD35_MUSCR</name>
<dbReference type="Proteomes" id="UP000515126">
    <property type="component" value="Chromosome 1"/>
</dbReference>
<evidence type="ECO:0000256" key="1">
    <source>
        <dbReference type="ARBA" id="ARBA00004613"/>
    </source>
</evidence>
<sequence>MQGRGSSLSLDPREMLITSLNSTHLWSAKRIQSLKMKHPLPHHSPILFIYCFCMLQIPSSGASPPLADSPDGLDIVDPERLAYFLKQREIHSNQPKENQDVYKRFLFHYSRTRKPTHPVSTEFAPVHPLMRLAAKLASRRMKRLPRLLRLDSRTATVDFPKKDPTTSLGRPFFLFRPRNGRYTDNNFQ</sequence>